<gene>
    <name evidence="1" type="ORF">H7F16_10695</name>
</gene>
<reference evidence="1 2" key="1">
    <citation type="journal article" date="2017" name="Int. J. Syst. Evol. Microbiol.">
        <title>Gemmobacter straminiformis sp. nov., isolated from an artificial fountain.</title>
        <authorList>
            <person name="Kang J.Y."/>
            <person name="Kim M.J."/>
            <person name="Chun J."/>
            <person name="Son K.P."/>
            <person name="Jahng K.Y."/>
        </authorList>
    </citation>
    <scope>NUCLEOTIDE SEQUENCE [LARGE SCALE GENOMIC DNA]</scope>
    <source>
        <strain evidence="1 2">CAM-8</strain>
    </source>
</reference>
<dbReference type="AlphaFoldDB" id="A0A842I978"/>
<sequence>MRFGLILVALLLPAIARADGYARISERDQFLNTVAGKELRMRLLGISLIVEPDGAIKGNALGWDVTGTWEWRDGYFCREMDWSGYPIPLNCQLVEAGDGAVRFTVDKGAGESAAFSIR</sequence>
<evidence type="ECO:0000313" key="1">
    <source>
        <dbReference type="EMBL" id="MBC2835973.1"/>
    </source>
</evidence>
<protein>
    <submittedName>
        <fullName evidence="1">Dihydrodipicolinate reductase</fullName>
    </submittedName>
</protein>
<name>A0A842I978_9RHOB</name>
<dbReference type="EMBL" id="JACLQD010000003">
    <property type="protein sequence ID" value="MBC2835973.1"/>
    <property type="molecule type" value="Genomic_DNA"/>
</dbReference>
<accession>A0A842I978</accession>
<dbReference type="Proteomes" id="UP000555411">
    <property type="component" value="Unassembled WGS sequence"/>
</dbReference>
<organism evidence="1 2">
    <name type="scientific">Paragemmobacter straminiformis</name>
    <dbReference type="NCBI Taxonomy" id="2045119"/>
    <lineage>
        <taxon>Bacteria</taxon>
        <taxon>Pseudomonadati</taxon>
        <taxon>Pseudomonadota</taxon>
        <taxon>Alphaproteobacteria</taxon>
        <taxon>Rhodobacterales</taxon>
        <taxon>Paracoccaceae</taxon>
        <taxon>Paragemmobacter</taxon>
    </lineage>
</organism>
<dbReference type="RefSeq" id="WP_185797602.1">
    <property type="nucleotide sequence ID" value="NZ_JACLQD010000003.1"/>
</dbReference>
<proteinExistence type="predicted"/>
<comment type="caution">
    <text evidence="1">The sequence shown here is derived from an EMBL/GenBank/DDBJ whole genome shotgun (WGS) entry which is preliminary data.</text>
</comment>
<evidence type="ECO:0000313" key="2">
    <source>
        <dbReference type="Proteomes" id="UP000555411"/>
    </source>
</evidence>
<keyword evidence="2" id="KW-1185">Reference proteome</keyword>